<proteinExistence type="predicted"/>
<sequence>MEICPANFPEDNRRYYHIKLHKGTFFGTKEPCNSETTVLELNKYYSYLPTFQCPYCFCLCEESHTLSSDRYINLRISMVNISDNR</sequence>
<evidence type="ECO:0000313" key="2">
    <source>
        <dbReference type="Proteomes" id="UP000007266"/>
    </source>
</evidence>
<dbReference type="AlphaFoldDB" id="A0A139W998"/>
<dbReference type="EMBL" id="KQ972554">
    <property type="protein sequence ID" value="KXZ75863.1"/>
    <property type="molecule type" value="Genomic_DNA"/>
</dbReference>
<name>A0A139W998_TRICA</name>
<dbReference type="InParanoid" id="A0A139W998"/>
<dbReference type="PANTHER" id="PTHR47890:SF1">
    <property type="entry name" value="LD24308P"/>
    <property type="match status" value="1"/>
</dbReference>
<dbReference type="Proteomes" id="UP000007266">
    <property type="component" value="Unassembled WGS sequence"/>
</dbReference>
<protein>
    <submittedName>
        <fullName evidence="1">Uncharacterized protein</fullName>
    </submittedName>
</protein>
<reference evidence="1 2" key="1">
    <citation type="journal article" date="2008" name="Nature">
        <title>The genome of the model beetle and pest Tribolium castaneum.</title>
        <authorList>
            <consortium name="Tribolium Genome Sequencing Consortium"/>
            <person name="Richards S."/>
            <person name="Gibbs R.A."/>
            <person name="Weinstock G.M."/>
            <person name="Brown S.J."/>
            <person name="Denell R."/>
            <person name="Beeman R.W."/>
            <person name="Gibbs R."/>
            <person name="Beeman R.W."/>
            <person name="Brown S.J."/>
            <person name="Bucher G."/>
            <person name="Friedrich M."/>
            <person name="Grimmelikhuijzen C.J."/>
            <person name="Klingler M."/>
            <person name="Lorenzen M."/>
            <person name="Richards S."/>
            <person name="Roth S."/>
            <person name="Schroder R."/>
            <person name="Tautz D."/>
            <person name="Zdobnov E.M."/>
            <person name="Muzny D."/>
            <person name="Gibbs R.A."/>
            <person name="Weinstock G.M."/>
            <person name="Attaway T."/>
            <person name="Bell S."/>
            <person name="Buhay C.J."/>
            <person name="Chandrabose M.N."/>
            <person name="Chavez D."/>
            <person name="Clerk-Blankenburg K.P."/>
            <person name="Cree A."/>
            <person name="Dao M."/>
            <person name="Davis C."/>
            <person name="Chacko J."/>
            <person name="Dinh H."/>
            <person name="Dugan-Rocha S."/>
            <person name="Fowler G."/>
            <person name="Garner T.T."/>
            <person name="Garnes J."/>
            <person name="Gnirke A."/>
            <person name="Hawes A."/>
            <person name="Hernandez J."/>
            <person name="Hines S."/>
            <person name="Holder M."/>
            <person name="Hume J."/>
            <person name="Jhangiani S.N."/>
            <person name="Joshi V."/>
            <person name="Khan Z.M."/>
            <person name="Jackson L."/>
            <person name="Kovar C."/>
            <person name="Kowis A."/>
            <person name="Lee S."/>
            <person name="Lewis L.R."/>
            <person name="Margolis J."/>
            <person name="Morgan M."/>
            <person name="Nazareth L.V."/>
            <person name="Nguyen N."/>
            <person name="Okwuonu G."/>
            <person name="Parker D."/>
            <person name="Richards S."/>
            <person name="Ruiz S.J."/>
            <person name="Santibanez J."/>
            <person name="Savard J."/>
            <person name="Scherer S.E."/>
            <person name="Schneider B."/>
            <person name="Sodergren E."/>
            <person name="Tautz D."/>
            <person name="Vattahil S."/>
            <person name="Villasana D."/>
            <person name="White C.S."/>
            <person name="Wright R."/>
            <person name="Park Y."/>
            <person name="Beeman R.W."/>
            <person name="Lord J."/>
            <person name="Oppert B."/>
            <person name="Lorenzen M."/>
            <person name="Brown S."/>
            <person name="Wang L."/>
            <person name="Savard J."/>
            <person name="Tautz D."/>
            <person name="Richards S."/>
            <person name="Weinstock G."/>
            <person name="Gibbs R.A."/>
            <person name="Liu Y."/>
            <person name="Worley K."/>
            <person name="Weinstock G."/>
            <person name="Elsik C.G."/>
            <person name="Reese J.T."/>
            <person name="Elhaik E."/>
            <person name="Landan G."/>
            <person name="Graur D."/>
            <person name="Arensburger P."/>
            <person name="Atkinson P."/>
            <person name="Beeman R.W."/>
            <person name="Beidler J."/>
            <person name="Brown S.J."/>
            <person name="Demuth J.P."/>
            <person name="Drury D.W."/>
            <person name="Du Y.Z."/>
            <person name="Fujiwara H."/>
            <person name="Lorenzen M."/>
            <person name="Maselli V."/>
            <person name="Osanai M."/>
            <person name="Park Y."/>
            <person name="Robertson H.M."/>
            <person name="Tu Z."/>
            <person name="Wang J.J."/>
            <person name="Wang S."/>
            <person name="Richards S."/>
            <person name="Song H."/>
            <person name="Zhang L."/>
            <person name="Sodergren E."/>
            <person name="Werner D."/>
            <person name="Stanke M."/>
            <person name="Morgenstern B."/>
            <person name="Solovyev V."/>
            <person name="Kosarev P."/>
            <person name="Brown G."/>
            <person name="Chen H.C."/>
            <person name="Ermolaeva O."/>
            <person name="Hlavina W."/>
            <person name="Kapustin Y."/>
            <person name="Kiryutin B."/>
            <person name="Kitts P."/>
            <person name="Maglott D."/>
            <person name="Pruitt K."/>
            <person name="Sapojnikov V."/>
            <person name="Souvorov A."/>
            <person name="Mackey A.J."/>
            <person name="Waterhouse R.M."/>
            <person name="Wyder S."/>
            <person name="Zdobnov E.M."/>
            <person name="Zdobnov E.M."/>
            <person name="Wyder S."/>
            <person name="Kriventseva E.V."/>
            <person name="Kadowaki T."/>
            <person name="Bork P."/>
            <person name="Aranda M."/>
            <person name="Bao R."/>
            <person name="Beermann A."/>
            <person name="Berns N."/>
            <person name="Bolognesi R."/>
            <person name="Bonneton F."/>
            <person name="Bopp D."/>
            <person name="Brown S.J."/>
            <person name="Bucher G."/>
            <person name="Butts T."/>
            <person name="Chaumot A."/>
            <person name="Denell R.E."/>
            <person name="Ferrier D.E."/>
            <person name="Friedrich M."/>
            <person name="Gordon C.M."/>
            <person name="Jindra M."/>
            <person name="Klingler M."/>
            <person name="Lan Q."/>
            <person name="Lattorff H.M."/>
            <person name="Laudet V."/>
            <person name="von Levetsow C."/>
            <person name="Liu Z."/>
            <person name="Lutz R."/>
            <person name="Lynch J.A."/>
            <person name="da Fonseca R.N."/>
            <person name="Posnien N."/>
            <person name="Reuter R."/>
            <person name="Roth S."/>
            <person name="Savard J."/>
            <person name="Schinko J.B."/>
            <person name="Schmitt C."/>
            <person name="Schoppmeier M."/>
            <person name="Schroder R."/>
            <person name="Shippy T.D."/>
            <person name="Simonnet F."/>
            <person name="Marques-Souza H."/>
            <person name="Tautz D."/>
            <person name="Tomoyasu Y."/>
            <person name="Trauner J."/>
            <person name="Van der Zee M."/>
            <person name="Vervoort M."/>
            <person name="Wittkopp N."/>
            <person name="Wimmer E.A."/>
            <person name="Yang X."/>
            <person name="Jones A.K."/>
            <person name="Sattelle D.B."/>
            <person name="Ebert P.R."/>
            <person name="Nelson D."/>
            <person name="Scott J.G."/>
            <person name="Beeman R.W."/>
            <person name="Muthukrishnan S."/>
            <person name="Kramer K.J."/>
            <person name="Arakane Y."/>
            <person name="Beeman R.W."/>
            <person name="Zhu Q."/>
            <person name="Hogenkamp D."/>
            <person name="Dixit R."/>
            <person name="Oppert B."/>
            <person name="Jiang H."/>
            <person name="Zou Z."/>
            <person name="Marshall J."/>
            <person name="Elpidina E."/>
            <person name="Vinokurov K."/>
            <person name="Oppert C."/>
            <person name="Zou Z."/>
            <person name="Evans J."/>
            <person name="Lu Z."/>
            <person name="Zhao P."/>
            <person name="Sumathipala N."/>
            <person name="Altincicek B."/>
            <person name="Vilcinskas A."/>
            <person name="Williams M."/>
            <person name="Hultmark D."/>
            <person name="Hetru C."/>
            <person name="Jiang H."/>
            <person name="Grimmelikhuijzen C.J."/>
            <person name="Hauser F."/>
            <person name="Cazzamali G."/>
            <person name="Williamson M."/>
            <person name="Park Y."/>
            <person name="Li B."/>
            <person name="Tanaka Y."/>
            <person name="Predel R."/>
            <person name="Neupert S."/>
            <person name="Schachtner J."/>
            <person name="Verleyen P."/>
            <person name="Raible F."/>
            <person name="Bork P."/>
            <person name="Friedrich M."/>
            <person name="Walden K.K."/>
            <person name="Robertson H.M."/>
            <person name="Angeli S."/>
            <person name="Foret S."/>
            <person name="Bucher G."/>
            <person name="Schuetz S."/>
            <person name="Maleszka R."/>
            <person name="Wimmer E.A."/>
            <person name="Beeman R.W."/>
            <person name="Lorenzen M."/>
            <person name="Tomoyasu Y."/>
            <person name="Miller S.C."/>
            <person name="Grossmann D."/>
            <person name="Bucher G."/>
        </authorList>
    </citation>
    <scope>NUCLEOTIDE SEQUENCE [LARGE SCALE GENOMIC DNA]</scope>
    <source>
        <strain evidence="1 2">Georgia GA2</strain>
    </source>
</reference>
<dbReference type="InterPro" id="IPR032062">
    <property type="entry name" value="DUF4803"/>
</dbReference>
<gene>
    <name evidence="1" type="primary">AUGUSTUS-3.0.2_33906</name>
    <name evidence="1" type="ORF">TcasGA2_TC033906</name>
</gene>
<evidence type="ECO:0000313" key="1">
    <source>
        <dbReference type="EMBL" id="KXZ75863.1"/>
    </source>
</evidence>
<dbReference type="PANTHER" id="PTHR47890">
    <property type="entry name" value="LD24308P"/>
    <property type="match status" value="1"/>
</dbReference>
<reference evidence="1 2" key="2">
    <citation type="journal article" date="2010" name="Nucleic Acids Res.">
        <title>BeetleBase in 2010: revisions to provide comprehensive genomic information for Tribolium castaneum.</title>
        <authorList>
            <person name="Kim H.S."/>
            <person name="Murphy T."/>
            <person name="Xia J."/>
            <person name="Caragea D."/>
            <person name="Park Y."/>
            <person name="Beeman R.W."/>
            <person name="Lorenzen M.D."/>
            <person name="Butcher S."/>
            <person name="Manak J.R."/>
            <person name="Brown S.J."/>
        </authorList>
    </citation>
    <scope>NUCLEOTIDE SEQUENCE [LARGE SCALE GENOMIC DNA]</scope>
    <source>
        <strain evidence="1 2">Georgia GA2</strain>
    </source>
</reference>
<dbReference type="Pfam" id="PF16061">
    <property type="entry name" value="DUF4803"/>
    <property type="match status" value="1"/>
</dbReference>
<accession>A0A139W998</accession>
<organism evidence="1 2">
    <name type="scientific">Tribolium castaneum</name>
    <name type="common">Red flour beetle</name>
    <dbReference type="NCBI Taxonomy" id="7070"/>
    <lineage>
        <taxon>Eukaryota</taxon>
        <taxon>Metazoa</taxon>
        <taxon>Ecdysozoa</taxon>
        <taxon>Arthropoda</taxon>
        <taxon>Hexapoda</taxon>
        <taxon>Insecta</taxon>
        <taxon>Pterygota</taxon>
        <taxon>Neoptera</taxon>
        <taxon>Endopterygota</taxon>
        <taxon>Coleoptera</taxon>
        <taxon>Polyphaga</taxon>
        <taxon>Cucujiformia</taxon>
        <taxon>Tenebrionidae</taxon>
        <taxon>Tenebrionidae incertae sedis</taxon>
        <taxon>Tribolium</taxon>
    </lineage>
</organism>
<keyword evidence="2" id="KW-1185">Reference proteome</keyword>